<dbReference type="Pfam" id="PF10708">
    <property type="entry name" value="DUF2510"/>
    <property type="match status" value="1"/>
</dbReference>
<name>A0A317ZTA2_9MICO</name>
<dbReference type="OrthoDB" id="5244233at2"/>
<proteinExistence type="predicted"/>
<feature type="transmembrane region" description="Helical" evidence="1">
    <location>
        <begin position="104"/>
        <end position="126"/>
    </location>
</feature>
<dbReference type="EMBL" id="QHLY01000012">
    <property type="protein sequence ID" value="PXA68343.1"/>
    <property type="molecule type" value="Genomic_DNA"/>
</dbReference>
<dbReference type="Proteomes" id="UP000246722">
    <property type="component" value="Unassembled WGS sequence"/>
</dbReference>
<protein>
    <recommendedName>
        <fullName evidence="2">DUF2510 domain-containing protein</fullName>
    </recommendedName>
</protein>
<dbReference type="AlphaFoldDB" id="A0A317ZTA2"/>
<evidence type="ECO:0000259" key="2">
    <source>
        <dbReference type="Pfam" id="PF10708"/>
    </source>
</evidence>
<comment type="caution">
    <text evidence="3">The sequence shown here is derived from an EMBL/GenBank/DDBJ whole genome shotgun (WGS) entry which is preliminary data.</text>
</comment>
<feature type="transmembrane region" description="Helical" evidence="1">
    <location>
        <begin position="167"/>
        <end position="187"/>
    </location>
</feature>
<keyword evidence="1" id="KW-1133">Transmembrane helix</keyword>
<feature type="domain" description="DUF2510" evidence="2">
    <location>
        <begin position="26"/>
        <end position="58"/>
    </location>
</feature>
<keyword evidence="4" id="KW-1185">Reference proteome</keyword>
<keyword evidence="1" id="KW-0472">Membrane</keyword>
<evidence type="ECO:0000313" key="3">
    <source>
        <dbReference type="EMBL" id="PXA68343.1"/>
    </source>
</evidence>
<keyword evidence="1" id="KW-0812">Transmembrane</keyword>
<dbReference type="InterPro" id="IPR018929">
    <property type="entry name" value="DUF2510"/>
</dbReference>
<reference evidence="3 4" key="1">
    <citation type="submission" date="2018-05" db="EMBL/GenBank/DDBJ databases">
        <title>Genetic diversity of glacier-inhabiting Cryobacterium bacteria in China and description of Cryobacterium mengkeensis sp. nov. and Arthrobacter glacialis sp. nov.</title>
        <authorList>
            <person name="Liu Q."/>
            <person name="Xin Y.-H."/>
        </authorList>
    </citation>
    <scope>NUCLEOTIDE SEQUENCE [LARGE SCALE GENOMIC DNA]</scope>
    <source>
        <strain evidence="3 4">SK-1</strain>
    </source>
</reference>
<evidence type="ECO:0000313" key="4">
    <source>
        <dbReference type="Proteomes" id="UP000246722"/>
    </source>
</evidence>
<gene>
    <name evidence="3" type="ORF">CTB96_17145</name>
</gene>
<organism evidence="3 4">
    <name type="scientific">Cryobacterium arcticum</name>
    <dbReference type="NCBI Taxonomy" id="670052"/>
    <lineage>
        <taxon>Bacteria</taxon>
        <taxon>Bacillati</taxon>
        <taxon>Actinomycetota</taxon>
        <taxon>Actinomycetes</taxon>
        <taxon>Micrococcales</taxon>
        <taxon>Microbacteriaceae</taxon>
        <taxon>Cryobacterium</taxon>
    </lineage>
</organism>
<evidence type="ECO:0000256" key="1">
    <source>
        <dbReference type="SAM" id="Phobius"/>
    </source>
</evidence>
<feature type="transmembrane region" description="Helical" evidence="1">
    <location>
        <begin position="199"/>
        <end position="228"/>
    </location>
</feature>
<accession>A0A317ZTA2</accession>
<sequence>MADGDRLDKWGNLVSDQQHGQVAVAAGWYADPSEETQVRWWSGTGWTEHVAPATPVTPLPSVTPVAGPLSGLPAASAVGALADQESRALADPAAMGSERRSGTVWVWVLAFTPWLWTLTGFFALVTAGSPLDASPWDSYPQVWVPFALTVLFAILDVRQLRTWHGTAAHWTWALLGAPIYIIARTVVLRRRGKFGTAPLWVVLVNMVVALAPFLPLAGLYFVTVLMGLHSFFSGN</sequence>